<reference evidence="2" key="1">
    <citation type="submission" date="2016-10" db="EMBL/GenBank/DDBJ databases">
        <authorList>
            <person name="Varghese N."/>
            <person name="Submissions S."/>
        </authorList>
    </citation>
    <scope>NUCLEOTIDE SEQUENCE [LARGE SCALE GENOMIC DNA]</scope>
    <source>
        <strain evidence="2">DSM 24729</strain>
    </source>
</reference>
<sequence>MHKTIYIILCFIMLGCSSKKEEPKKSAQINAIALTKKDRYTAGDAITMAFKTEAPIENFKLHIKNAYGTLLVAPEMVHGEMVFSFPTNFSRKSGLCRWKLINEGQTLLKGEIEIHPNEQKGTNMATYFGPRSITAGDIDYSMLVIAPTDVFDNPVARGTEVTVKSQFLASINEYKVATTELMAWYNVRSTHKSGRILVTAACNATPSKELTTIVFPSNSTSFKITAFQDHDYADGNQILKLRSDIIKDEFGNTVSDGTLVTFIIKNDKDAYLYTVGTTINGIVEGRTLHPSQAAHWNIQAFITGASESNSIDVTFRTAIEDYKVYFSKGNRNIDIGPLESFMKQLVPDGILVQMDVFSEHGDFIETKKTTTKKGVCNFYLSPEYLENGTYKLVIRAAGITKEFKKEMNGI</sequence>
<keyword evidence="2" id="KW-1185">Reference proteome</keyword>
<gene>
    <name evidence="1" type="ORF">SAMN04487992_11456</name>
</gene>
<evidence type="ECO:0000313" key="1">
    <source>
        <dbReference type="EMBL" id="SDF41685.1"/>
    </source>
</evidence>
<protein>
    <submittedName>
        <fullName evidence="1">Uncharacterized protein</fullName>
    </submittedName>
</protein>
<name>A0A1G7KWV9_9FLAO</name>
<proteinExistence type="predicted"/>
<dbReference type="RefSeq" id="WP_139150285.1">
    <property type="nucleotide sequence ID" value="NZ_FNBD01000014.1"/>
</dbReference>
<accession>A0A1G7KWV9</accession>
<organism evidence="1 2">
    <name type="scientific">Cellulophaga baltica</name>
    <dbReference type="NCBI Taxonomy" id="76594"/>
    <lineage>
        <taxon>Bacteria</taxon>
        <taxon>Pseudomonadati</taxon>
        <taxon>Bacteroidota</taxon>
        <taxon>Flavobacteriia</taxon>
        <taxon>Flavobacteriales</taxon>
        <taxon>Flavobacteriaceae</taxon>
        <taxon>Cellulophaga</taxon>
    </lineage>
</organism>
<dbReference type="EMBL" id="FNBD01000014">
    <property type="protein sequence ID" value="SDF41685.1"/>
    <property type="molecule type" value="Genomic_DNA"/>
</dbReference>
<dbReference type="Proteomes" id="UP000182114">
    <property type="component" value="Unassembled WGS sequence"/>
</dbReference>
<dbReference type="PROSITE" id="PS51257">
    <property type="entry name" value="PROKAR_LIPOPROTEIN"/>
    <property type="match status" value="1"/>
</dbReference>
<dbReference type="eggNOG" id="ENOG502Z7K6">
    <property type="taxonomic scope" value="Bacteria"/>
</dbReference>
<dbReference type="AlphaFoldDB" id="A0A1G7KWV9"/>
<evidence type="ECO:0000313" key="2">
    <source>
        <dbReference type="Proteomes" id="UP000182114"/>
    </source>
</evidence>